<dbReference type="Gene3D" id="2.60.120.10">
    <property type="entry name" value="Jelly Rolls"/>
    <property type="match status" value="1"/>
</dbReference>
<evidence type="ECO:0000259" key="1">
    <source>
        <dbReference type="Pfam" id="PF06172"/>
    </source>
</evidence>
<dbReference type="CDD" id="cd06121">
    <property type="entry name" value="cupin_YML079wp"/>
    <property type="match status" value="1"/>
</dbReference>
<dbReference type="InterPro" id="IPR014710">
    <property type="entry name" value="RmlC-like_jellyroll"/>
</dbReference>
<dbReference type="SUPFAM" id="SSF51182">
    <property type="entry name" value="RmlC-like cupins"/>
    <property type="match status" value="1"/>
</dbReference>
<evidence type="ECO:0000313" key="2">
    <source>
        <dbReference type="EMBL" id="UVF22211.1"/>
    </source>
</evidence>
<dbReference type="PANTHER" id="PTHR33387:SF3">
    <property type="entry name" value="DUF985 DOMAIN-CONTAINING PROTEIN"/>
    <property type="match status" value="1"/>
</dbReference>
<dbReference type="EMBL" id="CP102846">
    <property type="protein sequence ID" value="UVF22211.1"/>
    <property type="molecule type" value="Genomic_DNA"/>
</dbReference>
<feature type="domain" description="DUF985" evidence="1">
    <location>
        <begin position="6"/>
        <end position="134"/>
    </location>
</feature>
<reference evidence="2" key="1">
    <citation type="submission" date="2022-08" db="EMBL/GenBank/DDBJ databases">
        <title>Microvirga terrae sp. nov., isolated from soil.</title>
        <authorList>
            <person name="Kim K.H."/>
            <person name="Seo Y.L."/>
            <person name="Kim J.M."/>
            <person name="Lee J.K."/>
            <person name="Han D.M."/>
            <person name="Jeon C.O."/>
        </authorList>
    </citation>
    <scope>NUCLEOTIDE SEQUENCE</scope>
    <source>
        <strain evidence="2">R24</strain>
        <plasmid evidence="2">pR24_1</plasmid>
    </source>
</reference>
<dbReference type="RefSeq" id="WP_173945619.1">
    <property type="nucleotide sequence ID" value="NZ_CP102846.1"/>
</dbReference>
<accession>A0ABY5RY55</accession>
<dbReference type="PANTHER" id="PTHR33387">
    <property type="entry name" value="RMLC-LIKE JELLY ROLL FOLD PROTEIN"/>
    <property type="match status" value="1"/>
</dbReference>
<sequence length="154" mass="16775">MIDPASLIKTLQLQPHPEGGWYRETWRAEAREGTRGSASAIYFLLEKGQSSHWHRVDAQEMWLWHAGHAISLSTAPADTGPVSSIRLGPGLLDGQMLQYLIQAGDWQAAQADTGWALMTCVVSPAFTFEGFSLAPEGWAPASNNHCQILSTGSL</sequence>
<proteinExistence type="predicted"/>
<protein>
    <submittedName>
        <fullName evidence="2">Cupin domain-containing protein</fullName>
    </submittedName>
</protein>
<name>A0ABY5RY55_9HYPH</name>
<keyword evidence="2" id="KW-0614">Plasmid</keyword>
<keyword evidence="3" id="KW-1185">Reference proteome</keyword>
<dbReference type="InterPro" id="IPR039935">
    <property type="entry name" value="YML079W-like"/>
</dbReference>
<dbReference type="InterPro" id="IPR009327">
    <property type="entry name" value="Cupin_DUF985"/>
</dbReference>
<gene>
    <name evidence="2" type="ORF">HPT29_026320</name>
</gene>
<dbReference type="Pfam" id="PF06172">
    <property type="entry name" value="Cupin_5"/>
    <property type="match status" value="1"/>
</dbReference>
<evidence type="ECO:0000313" key="3">
    <source>
        <dbReference type="Proteomes" id="UP001017257"/>
    </source>
</evidence>
<dbReference type="InterPro" id="IPR011051">
    <property type="entry name" value="RmlC_Cupin_sf"/>
</dbReference>
<organism evidence="2 3">
    <name type="scientific">Microvirga terrae</name>
    <dbReference type="NCBI Taxonomy" id="2740529"/>
    <lineage>
        <taxon>Bacteria</taxon>
        <taxon>Pseudomonadati</taxon>
        <taxon>Pseudomonadota</taxon>
        <taxon>Alphaproteobacteria</taxon>
        <taxon>Hyphomicrobiales</taxon>
        <taxon>Methylobacteriaceae</taxon>
        <taxon>Microvirga</taxon>
    </lineage>
</organism>
<geneLocation type="plasmid" evidence="2 3">
    <name>pR24_1</name>
</geneLocation>
<dbReference type="Proteomes" id="UP001017257">
    <property type="component" value="Plasmid pR24_1"/>
</dbReference>